<proteinExistence type="predicted"/>
<dbReference type="Proteomes" id="UP000004315">
    <property type="component" value="Unassembled WGS sequence"/>
</dbReference>
<dbReference type="AlphaFoldDB" id="B7C8T9"/>
<dbReference type="InterPro" id="IPR032357">
    <property type="entry name" value="DUF4866"/>
</dbReference>
<protein>
    <recommendedName>
        <fullName evidence="3">DUF4866 domain-containing protein</fullName>
    </recommendedName>
</protein>
<organism evidence="1 2">
    <name type="scientific">Holdemanella biformis DSM 3989</name>
    <dbReference type="NCBI Taxonomy" id="518637"/>
    <lineage>
        <taxon>Bacteria</taxon>
        <taxon>Bacillati</taxon>
        <taxon>Bacillota</taxon>
        <taxon>Erysipelotrichia</taxon>
        <taxon>Erysipelotrichales</taxon>
        <taxon>Erysipelotrichaceae</taxon>
        <taxon>Holdemanella</taxon>
    </lineage>
</organism>
<accession>B7C8T9</accession>
<reference evidence="1 2" key="2">
    <citation type="submission" date="2008-11" db="EMBL/GenBank/DDBJ databases">
        <title>Draft genome sequence of Eubacterium biforme (DSM 3989).</title>
        <authorList>
            <person name="Sudarsanam P."/>
            <person name="Ley R."/>
            <person name="Guruge J."/>
            <person name="Turnbaugh P.J."/>
            <person name="Mahowald M."/>
            <person name="Liep D."/>
            <person name="Gordon J."/>
        </authorList>
    </citation>
    <scope>NUCLEOTIDE SEQUENCE [LARGE SCALE GENOMIC DNA]</scope>
    <source>
        <strain evidence="1 2">DSM 3989</strain>
    </source>
</reference>
<comment type="caution">
    <text evidence="1">The sequence shown here is derived from an EMBL/GenBank/DDBJ whole genome shotgun (WGS) entry which is preliminary data.</text>
</comment>
<dbReference type="eggNOG" id="ENOG502Z9PI">
    <property type="taxonomic scope" value="Bacteria"/>
</dbReference>
<dbReference type="HOGENOM" id="CLU_1110121_0_0_9"/>
<evidence type="ECO:0000313" key="2">
    <source>
        <dbReference type="Proteomes" id="UP000004315"/>
    </source>
</evidence>
<evidence type="ECO:0008006" key="3">
    <source>
        <dbReference type="Google" id="ProtNLM"/>
    </source>
</evidence>
<name>B7C8T9_9FIRM</name>
<dbReference type="Pfam" id="PF16160">
    <property type="entry name" value="DUF4866"/>
    <property type="match status" value="1"/>
</dbReference>
<reference evidence="1 2" key="1">
    <citation type="submission" date="2008-10" db="EMBL/GenBank/DDBJ databases">
        <authorList>
            <person name="Fulton L."/>
            <person name="Clifton S."/>
            <person name="Fulton B."/>
            <person name="Xu J."/>
            <person name="Minx P."/>
            <person name="Pepin K.H."/>
            <person name="Johnson M."/>
            <person name="Bhonagiri V."/>
            <person name="Nash W.E."/>
            <person name="Mardis E.R."/>
            <person name="Wilson R.K."/>
        </authorList>
    </citation>
    <scope>NUCLEOTIDE SEQUENCE [LARGE SCALE GENOMIC DNA]</scope>
    <source>
        <strain evidence="1 2">DSM 3989</strain>
    </source>
</reference>
<keyword evidence="2" id="KW-1185">Reference proteome</keyword>
<dbReference type="EMBL" id="ABYT01000036">
    <property type="protein sequence ID" value="EEC90837.1"/>
    <property type="molecule type" value="Genomic_DNA"/>
</dbReference>
<evidence type="ECO:0000313" key="1">
    <source>
        <dbReference type="EMBL" id="EEC90837.1"/>
    </source>
</evidence>
<gene>
    <name evidence="1" type="ORF">EUBIFOR_00595</name>
</gene>
<sequence>MLKEDFLYLFAQRTRKEVRIMPTIFPREEKAEALFDKIAKDPRACKRLMDAFYEGIACDEDSGVEEERVLVDKQVFTNALFTAYKNKDLSAFLMAVCGNSMFDLLRNAFLIPLRFNDKGKENPILLSDENGNIIESDIHIPDLKKHMFNKIVKKNLYLAYGFLEQHSFKEDMSIQTIQNESHLGILVVQEMPEEVHEKLSDAQIYSGLWDSMMKLEDLLYNAFFYCGDFKGKYCVGVFLPFTHFEHNLEKNIEVSNSILYECIQKMLND</sequence>